<evidence type="ECO:0000313" key="3">
    <source>
        <dbReference type="EMBL" id="EGY76679.1"/>
    </source>
</evidence>
<gene>
    <name evidence="3" type="ORF">HMPREF9153_1632</name>
</gene>
<dbReference type="Proteomes" id="UP000005332">
    <property type="component" value="Unassembled WGS sequence"/>
</dbReference>
<comment type="caution">
    <text evidence="3">The sequence shown here is derived from an EMBL/GenBank/DDBJ whole genome shotgun (WGS) entry which is preliminary data.</text>
</comment>
<accession>G4CYW0</accession>
<evidence type="ECO:0008006" key="5">
    <source>
        <dbReference type="Google" id="ProtNLM"/>
    </source>
</evidence>
<comment type="similarity">
    <text evidence="1">Belongs to the UPF0301 (AlgH) family.</text>
</comment>
<dbReference type="InterPro" id="IPR003774">
    <property type="entry name" value="AlgH-like"/>
</dbReference>
<name>G4CYW0_9ACTN</name>
<dbReference type="PANTHER" id="PTHR30327:SF1">
    <property type="entry name" value="UPF0301 PROTEIN YQGE"/>
    <property type="match status" value="1"/>
</dbReference>
<dbReference type="NCBIfam" id="NF001270">
    <property type="entry name" value="PRK00228.2-2"/>
    <property type="match status" value="1"/>
</dbReference>
<reference evidence="3 4" key="1">
    <citation type="submission" date="2011-06" db="EMBL/GenBank/DDBJ databases">
        <authorList>
            <person name="Muzny D."/>
            <person name="Qin X."/>
            <person name="Deng J."/>
            <person name="Jiang H."/>
            <person name="Liu Y."/>
            <person name="Qu J."/>
            <person name="Song X.-Z."/>
            <person name="Zhang L."/>
            <person name="Thornton R."/>
            <person name="Coyle M."/>
            <person name="Francisco L."/>
            <person name="Jackson L."/>
            <person name="Javaid M."/>
            <person name="Korchina V."/>
            <person name="Kovar C."/>
            <person name="Mata R."/>
            <person name="Mathew T."/>
            <person name="Ngo R."/>
            <person name="Nguyen L."/>
            <person name="Nguyen N."/>
            <person name="Okwuonu G."/>
            <person name="Ongeri F."/>
            <person name="Pham C."/>
            <person name="Simmons D."/>
            <person name="Wilczek-Boney K."/>
            <person name="Hale W."/>
            <person name="Jakkamsetti A."/>
            <person name="Pham P."/>
            <person name="Ruth R."/>
            <person name="San Lucas F."/>
            <person name="Warren J."/>
            <person name="Zhang J."/>
            <person name="Zhao Z."/>
            <person name="Zhou C."/>
            <person name="Zhu D."/>
            <person name="Lee S."/>
            <person name="Bess C."/>
            <person name="Blankenburg K."/>
            <person name="Forbes L."/>
            <person name="Fu Q."/>
            <person name="Gubbala S."/>
            <person name="Hirani K."/>
            <person name="Jayaseelan J.C."/>
            <person name="Lara F."/>
            <person name="Munidasa M."/>
            <person name="Palculict T."/>
            <person name="Patil S."/>
            <person name="Pu L.-L."/>
            <person name="Saada N."/>
            <person name="Tang L."/>
            <person name="Weissenberger G."/>
            <person name="Zhu Y."/>
            <person name="Hemphill L."/>
            <person name="Shang Y."/>
            <person name="Youmans B."/>
            <person name="Ayvaz T."/>
            <person name="Ross M."/>
            <person name="Santibanez J."/>
            <person name="Aqrawi P."/>
            <person name="Gross S."/>
            <person name="Joshi V."/>
            <person name="Fowler G."/>
            <person name="Nazareth L."/>
            <person name="Reid J."/>
            <person name="Worley K."/>
            <person name="Petrosino J."/>
            <person name="Highlander S."/>
            <person name="Gibbs R."/>
        </authorList>
    </citation>
    <scope>NUCLEOTIDE SEQUENCE [LARGE SCALE GENOMIC DNA]</scope>
    <source>
        <strain evidence="3 4">ATCC 25577</strain>
    </source>
</reference>
<evidence type="ECO:0000256" key="1">
    <source>
        <dbReference type="ARBA" id="ARBA00009600"/>
    </source>
</evidence>
<protein>
    <recommendedName>
        <fullName evidence="5">Transcriptional regulator</fullName>
    </recommendedName>
</protein>
<proteinExistence type="inferred from homology"/>
<dbReference type="Pfam" id="PF02622">
    <property type="entry name" value="DUF179"/>
    <property type="match status" value="1"/>
</dbReference>
<dbReference type="HOGENOM" id="CLU_057596_2_0_11"/>
<sequence>MSQPTSSSDDDAPGGRPDRAVGLGLVLTTGAQGIEPESPPIGLMQKVWEGPPSRYSFFPVTGDTMGVVRLANPLKAGDLLVASRQIDEGVFYESVVYLVDVGLDGVLGVIINQPCAPGTLRRQLPGWVHLATPPQDLFLGGPMSPSGAICLARVQRSSEEPPGWRRVQGLIGLLHLDTPTELVVGAFTDVRIFAGYAEWGPGQLEAELIRGDWIRAIAHPEDVFSSEPHGLWRAVLHRQNGTAAMLATATDTPALN</sequence>
<dbReference type="SUPFAM" id="SSF143456">
    <property type="entry name" value="VC0467-like"/>
    <property type="match status" value="1"/>
</dbReference>
<evidence type="ECO:0000256" key="2">
    <source>
        <dbReference type="SAM" id="MobiDB-lite"/>
    </source>
</evidence>
<dbReference type="AlphaFoldDB" id="G4CYW0"/>
<dbReference type="GO" id="GO:0005829">
    <property type="term" value="C:cytosol"/>
    <property type="evidence" value="ECO:0007669"/>
    <property type="project" value="TreeGrafter"/>
</dbReference>
<feature type="region of interest" description="Disordered" evidence="2">
    <location>
        <begin position="1"/>
        <end position="20"/>
    </location>
</feature>
<dbReference type="PANTHER" id="PTHR30327">
    <property type="entry name" value="UNCHARACTERIZED PROTEIN YQGE"/>
    <property type="match status" value="1"/>
</dbReference>
<keyword evidence="4" id="KW-1185">Reference proteome</keyword>
<dbReference type="EMBL" id="AGBA01000015">
    <property type="protein sequence ID" value="EGY76679.1"/>
    <property type="molecule type" value="Genomic_DNA"/>
</dbReference>
<dbReference type="Gene3D" id="3.40.1740.10">
    <property type="entry name" value="VC0467-like"/>
    <property type="match status" value="1"/>
</dbReference>
<dbReference type="PATRIC" id="fig|997355.3.peg.1606"/>
<organism evidence="3 4">
    <name type="scientific">Cutibacterium avidum ATCC 25577</name>
    <dbReference type="NCBI Taxonomy" id="997355"/>
    <lineage>
        <taxon>Bacteria</taxon>
        <taxon>Bacillati</taxon>
        <taxon>Actinomycetota</taxon>
        <taxon>Actinomycetes</taxon>
        <taxon>Propionibacteriales</taxon>
        <taxon>Propionibacteriaceae</taxon>
        <taxon>Cutibacterium</taxon>
    </lineage>
</organism>
<evidence type="ECO:0000313" key="4">
    <source>
        <dbReference type="Proteomes" id="UP000005332"/>
    </source>
</evidence>